<dbReference type="GO" id="GO:0015689">
    <property type="term" value="P:molybdate ion transport"/>
    <property type="evidence" value="ECO:0007669"/>
    <property type="project" value="InterPro"/>
</dbReference>
<evidence type="ECO:0000313" key="4">
    <source>
        <dbReference type="EMBL" id="AEH61618.1"/>
    </source>
</evidence>
<comment type="subcellular location">
    <subcellularLocation>
        <location evidence="1">Cell membrane</location>
        <topology evidence="1">Peripheral membrane protein</topology>
    </subcellularLocation>
</comment>
<keyword evidence="5" id="KW-1185">Reference proteome</keyword>
<organism evidence="4 5">
    <name type="scientific">Methanosalsum zhilinae (strain DSM 4017 / NBRC 107636 / OCM 62 / WeN5)</name>
    <name type="common">Methanohalophilus zhilinae</name>
    <dbReference type="NCBI Taxonomy" id="679901"/>
    <lineage>
        <taxon>Archaea</taxon>
        <taxon>Methanobacteriati</taxon>
        <taxon>Methanobacteriota</taxon>
        <taxon>Stenosarchaea group</taxon>
        <taxon>Methanomicrobia</taxon>
        <taxon>Methanosarcinales</taxon>
        <taxon>Methanosarcinaceae</taxon>
        <taxon>Methanosalsum</taxon>
    </lineage>
</organism>
<dbReference type="PANTHER" id="PTHR30432">
    <property type="entry name" value="TRANSCRIPTIONAL REGULATOR MODE"/>
    <property type="match status" value="1"/>
</dbReference>
<name>F7XQL9_METZD</name>
<accession>F7XQL9</accession>
<dbReference type="InterPro" id="IPR005116">
    <property type="entry name" value="Transp-assoc_OB_typ1"/>
</dbReference>
<dbReference type="PROSITE" id="PS51866">
    <property type="entry name" value="MOP"/>
    <property type="match status" value="1"/>
</dbReference>
<dbReference type="InterPro" id="IPR036390">
    <property type="entry name" value="WH_DNA-bd_sf"/>
</dbReference>
<dbReference type="NCBIfam" id="TIGR00638">
    <property type="entry name" value="Mop"/>
    <property type="match status" value="1"/>
</dbReference>
<dbReference type="AlphaFoldDB" id="F7XQL9"/>
<gene>
    <name evidence="4" type="ordered locus">Mzhil_1783</name>
</gene>
<evidence type="ECO:0000256" key="2">
    <source>
        <dbReference type="ARBA" id="ARBA00022505"/>
    </source>
</evidence>
<proteinExistence type="predicted"/>
<dbReference type="InterPro" id="IPR004606">
    <property type="entry name" value="Mop_domain"/>
</dbReference>
<dbReference type="SUPFAM" id="SSF50331">
    <property type="entry name" value="MOP-like"/>
    <property type="match status" value="1"/>
</dbReference>
<reference evidence="4 5" key="1">
    <citation type="submission" date="2010-07" db="EMBL/GenBank/DDBJ databases">
        <title>The complete genome of Methanosalsum zhilinae DSM 4017.</title>
        <authorList>
            <consortium name="US DOE Joint Genome Institute (JGI-PGF)"/>
            <person name="Lucas S."/>
            <person name="Copeland A."/>
            <person name="Lapidus A."/>
            <person name="Glavina del Rio T."/>
            <person name="Dalin E."/>
            <person name="Tice H."/>
            <person name="Bruce D."/>
            <person name="Goodwin L."/>
            <person name="Pitluck S."/>
            <person name="Kyrpides N."/>
            <person name="Mavromatis K."/>
            <person name="Ovchinnikova G."/>
            <person name="Daligault H."/>
            <person name="Detter J.C."/>
            <person name="Han C."/>
            <person name="Tapia R."/>
            <person name="Larimer F."/>
            <person name="Land M."/>
            <person name="Hauser L."/>
            <person name="Markowitz V."/>
            <person name="Cheng J.-F."/>
            <person name="Hugenholtz P."/>
            <person name="Woyke T."/>
            <person name="Wu D."/>
            <person name="Spring S."/>
            <person name="Schueler E."/>
            <person name="Brambilla E."/>
            <person name="Klenk H.-P."/>
            <person name="Eisen J.A."/>
        </authorList>
    </citation>
    <scope>NUCLEOTIDE SEQUENCE [LARGE SCALE GENOMIC DNA]</scope>
    <source>
        <strain evidence="5">DSM 4017 / NBRC 107636 / OCM 62 / WeN5</strain>
    </source>
</reference>
<dbReference type="GO" id="GO:0005886">
    <property type="term" value="C:plasma membrane"/>
    <property type="evidence" value="ECO:0007669"/>
    <property type="project" value="UniProtKB-SubCell"/>
</dbReference>
<dbReference type="STRING" id="679901.Mzhil_1783"/>
<dbReference type="KEGG" id="mzh:Mzhil_1783"/>
<evidence type="ECO:0000259" key="3">
    <source>
        <dbReference type="PROSITE" id="PS51866"/>
    </source>
</evidence>
<protein>
    <submittedName>
        <fullName evidence="4">Putative transcriptional regulator, ModE family</fullName>
    </submittedName>
</protein>
<dbReference type="Pfam" id="PF03459">
    <property type="entry name" value="TOBE"/>
    <property type="match status" value="1"/>
</dbReference>
<dbReference type="SUPFAM" id="SSF46785">
    <property type="entry name" value="Winged helix' DNA-binding domain"/>
    <property type="match status" value="1"/>
</dbReference>
<evidence type="ECO:0000313" key="5">
    <source>
        <dbReference type="Proteomes" id="UP000006622"/>
    </source>
</evidence>
<dbReference type="HOGENOM" id="CLU_087839_1_0_2"/>
<evidence type="ECO:0000256" key="1">
    <source>
        <dbReference type="ARBA" id="ARBA00004202"/>
    </source>
</evidence>
<dbReference type="InterPro" id="IPR036388">
    <property type="entry name" value="WH-like_DNA-bd_sf"/>
</dbReference>
<keyword evidence="2" id="KW-0500">Molybdenum</keyword>
<dbReference type="Gene3D" id="2.40.50.100">
    <property type="match status" value="1"/>
</dbReference>
<dbReference type="InterPro" id="IPR051815">
    <property type="entry name" value="Molybdate_resp_trans_reg"/>
</dbReference>
<dbReference type="Gene3D" id="1.10.10.10">
    <property type="entry name" value="Winged helix-like DNA-binding domain superfamily/Winged helix DNA-binding domain"/>
    <property type="match status" value="1"/>
</dbReference>
<dbReference type="RefSeq" id="WP_013899054.1">
    <property type="nucleotide sequence ID" value="NC_015676.1"/>
</dbReference>
<dbReference type="EMBL" id="CP002101">
    <property type="protein sequence ID" value="AEH61618.1"/>
    <property type="molecule type" value="Genomic_DNA"/>
</dbReference>
<dbReference type="GeneID" id="10823424"/>
<dbReference type="InterPro" id="IPR008995">
    <property type="entry name" value="Mo/tungstate-bd_C_term_dom"/>
</dbReference>
<sequence length="185" mass="20581">MDAKTKVWLNRNGKPIMGEGKARLLQAIDEEGSLNKACKRTNISYKHAWNMIRSIEDNSGEKVVTTVRGGKNQGTFLTECARKLLNEYESCKNMAHETVEDDTFWEGVGLRITARNQIPGEVIEIDSGDVISKVKIAIDPSLITSVVTREAVDKLDIKKGDKVYAVIKSTEVMLAKEVKDSRPSI</sequence>
<dbReference type="Proteomes" id="UP000006622">
    <property type="component" value="Chromosome"/>
</dbReference>
<dbReference type="PANTHER" id="PTHR30432:SF1">
    <property type="entry name" value="DNA-BINDING TRANSCRIPTIONAL DUAL REGULATOR MODE"/>
    <property type="match status" value="1"/>
</dbReference>
<dbReference type="OrthoDB" id="36889at2157"/>
<feature type="domain" description="Mop" evidence="3">
    <location>
        <begin position="111"/>
        <end position="176"/>
    </location>
</feature>